<accession>A0A4Y9LVV9</accession>
<evidence type="ECO:0000256" key="1">
    <source>
        <dbReference type="SAM" id="SignalP"/>
    </source>
</evidence>
<keyword evidence="1" id="KW-0732">Signal</keyword>
<sequence>MMRHSVRENWLRLRRSCLKFPERLRLRRRQMRMRCFILLLALLVTAARADDARPFNPADYPAGVQKALHYANEECDSQNGGAVTFAPDTVRRIDLTGDGRDDYIVDFRDTKCGDRETTYCGTGGCVMNILVTLPDGSVRPVFDGYVRSYKIVAPPTKRGAARTVRFDLHGSYCGGFGAQACVKEKAITAAPFAFKQP</sequence>
<evidence type="ECO:0000313" key="3">
    <source>
        <dbReference type="Proteomes" id="UP000297966"/>
    </source>
</evidence>
<feature type="signal peptide" evidence="1">
    <location>
        <begin position="1"/>
        <end position="49"/>
    </location>
</feature>
<dbReference type="Proteomes" id="UP000297966">
    <property type="component" value="Unassembled WGS sequence"/>
</dbReference>
<dbReference type="AlphaFoldDB" id="A0A4Y9LVV9"/>
<protein>
    <submittedName>
        <fullName evidence="2">Uncharacterized protein</fullName>
    </submittedName>
</protein>
<organism evidence="2 3">
    <name type="scientific">Bradyrhizobium niftali</name>
    <dbReference type="NCBI Taxonomy" id="2560055"/>
    <lineage>
        <taxon>Bacteria</taxon>
        <taxon>Pseudomonadati</taxon>
        <taxon>Pseudomonadota</taxon>
        <taxon>Alphaproteobacteria</taxon>
        <taxon>Hyphomicrobiales</taxon>
        <taxon>Nitrobacteraceae</taxon>
        <taxon>Bradyrhizobium</taxon>
    </lineage>
</organism>
<feature type="chain" id="PRO_5021197158" evidence="1">
    <location>
        <begin position="50"/>
        <end position="197"/>
    </location>
</feature>
<gene>
    <name evidence="2" type="ORF">E4K65_17885</name>
</gene>
<dbReference type="OrthoDB" id="7444491at2"/>
<evidence type="ECO:0000313" key="2">
    <source>
        <dbReference type="EMBL" id="TFV46985.1"/>
    </source>
</evidence>
<comment type="caution">
    <text evidence="2">The sequence shown here is derived from an EMBL/GenBank/DDBJ whole genome shotgun (WGS) entry which is preliminary data.</text>
</comment>
<dbReference type="EMBL" id="SPQT01000009">
    <property type="protein sequence ID" value="TFV46985.1"/>
    <property type="molecule type" value="Genomic_DNA"/>
</dbReference>
<keyword evidence="3" id="KW-1185">Reference proteome</keyword>
<reference evidence="2 3" key="1">
    <citation type="submission" date="2019-03" db="EMBL/GenBank/DDBJ databases">
        <title>Bradyrhizobium diversity isolated from nodules of Chamaecrista fasciculata.</title>
        <authorList>
            <person name="Klepa M.S."/>
            <person name="Urquiaga M.O."/>
            <person name="Hungria M."/>
            <person name="Delamuta J.R."/>
        </authorList>
    </citation>
    <scope>NUCLEOTIDE SEQUENCE [LARGE SCALE GENOMIC DNA]</scope>
    <source>
        <strain evidence="2 3">CNPSo 3448</strain>
    </source>
</reference>
<proteinExistence type="predicted"/>
<name>A0A4Y9LVV9_9BRAD</name>